<keyword evidence="4" id="KW-1185">Reference proteome</keyword>
<dbReference type="GeneID" id="25250690"/>
<dbReference type="Proteomes" id="UP000030747">
    <property type="component" value="Unassembled WGS sequence"/>
</dbReference>
<evidence type="ECO:0000313" key="4">
    <source>
        <dbReference type="Proteomes" id="UP000030747"/>
    </source>
</evidence>
<dbReference type="OrthoDB" id="371045at2759"/>
<evidence type="ECO:0000313" key="3">
    <source>
        <dbReference type="EMBL" id="CDJ41381.1"/>
    </source>
</evidence>
<feature type="compositionally biased region" description="Basic and acidic residues" evidence="1">
    <location>
        <begin position="492"/>
        <end position="502"/>
    </location>
</feature>
<feature type="region of interest" description="Disordered" evidence="1">
    <location>
        <begin position="573"/>
        <end position="629"/>
    </location>
</feature>
<evidence type="ECO:0000256" key="1">
    <source>
        <dbReference type="SAM" id="MobiDB-lite"/>
    </source>
</evidence>
<dbReference type="AlphaFoldDB" id="U6KTT9"/>
<feature type="compositionally biased region" description="Polar residues" evidence="1">
    <location>
        <begin position="90"/>
        <end position="101"/>
    </location>
</feature>
<feature type="compositionally biased region" description="Basic and acidic residues" evidence="1">
    <location>
        <begin position="24"/>
        <end position="34"/>
    </location>
</feature>
<accession>U6KTT9</accession>
<evidence type="ECO:0008006" key="5">
    <source>
        <dbReference type="Google" id="ProtNLM"/>
    </source>
</evidence>
<feature type="region of interest" description="Disordered" evidence="1">
    <location>
        <begin position="1"/>
        <end position="47"/>
    </location>
</feature>
<feature type="compositionally biased region" description="Polar residues" evidence="1">
    <location>
        <begin position="607"/>
        <end position="616"/>
    </location>
</feature>
<proteinExistence type="predicted"/>
<dbReference type="VEuPathDB" id="ToxoDB:ETH2_0703000"/>
<gene>
    <name evidence="3" type="ORF">ETH_00007440</name>
</gene>
<feature type="region of interest" description="Disordered" evidence="1">
    <location>
        <begin position="70"/>
        <end position="101"/>
    </location>
</feature>
<sequence>MRKELPVGTRNRRDDAAGSTHCVDGSRKEEKDTQEGGGMQPLPLAFPTASWSSYHPSDLESSYSDSSCKSLHSGTYSHTSGSTYEDLSLSPDNDGSPRQSTILSLRGADTRQLPYGKTAQLKNRCAFGRYPKHWRPWRLGSCRENQTPERANAMLYVALTDPVLSTSVLLATDGKTPRSPSGKEESAKESTVVSLSTLLGLACILAFVAFALGFAIGCSLVRPRPSRGAAIIAAFPLASRLADSGRETEDFFASSLSSRTTQSLEHLIKNERKLTHDTDETPARGNVEKTQEATSRSAAFLVLEVTQTQPEAKEPVAVLKGFFGGTESGVSVLEYIPAPLAGRTAEESCFTPQSFASERGNASVSSPFKPANIEDTPPLESGNFLSGTSEGNVSANAPIVPTRNEFLTVMPHFTDAAESPTHSESLGPTFALLTPALDRACESTIEAGYHSVDQALHDLPPLASGASSKMFWGSFLPLSGDAISGIGQVGEKSSDKHGRHDVGQASTLKENKPKGGRSNPEEMIDIAGPVPMPFLEPSRIASGNDWRSSTVPVGVSGNRKLLSVFQRLFGSSPRDRMLKSSSTSPIIGALSDSSTDAEEGLTGKSYDGSSSANNPATEPKGQPKQPSVGANSGPYLLSVAFHPMADAQGSGFKAKELLISLNHVVTSHEMYENLIQDCRLGRVYVQLSSALAYYTLFYWDDVEYHRFLPFPLSCMLKDTASSAGTPKPIKWHRPPEIAESTLL</sequence>
<feature type="transmembrane region" description="Helical" evidence="2">
    <location>
        <begin position="192"/>
        <end position="217"/>
    </location>
</feature>
<dbReference type="VEuPathDB" id="ToxoDB:ETH_00007440"/>
<feature type="compositionally biased region" description="Basic and acidic residues" evidence="1">
    <location>
        <begin position="1"/>
        <end position="16"/>
    </location>
</feature>
<keyword evidence="2" id="KW-1133">Transmembrane helix</keyword>
<organism evidence="3 4">
    <name type="scientific">Eimeria tenella</name>
    <name type="common">Coccidian parasite</name>
    <dbReference type="NCBI Taxonomy" id="5802"/>
    <lineage>
        <taxon>Eukaryota</taxon>
        <taxon>Sar</taxon>
        <taxon>Alveolata</taxon>
        <taxon>Apicomplexa</taxon>
        <taxon>Conoidasida</taxon>
        <taxon>Coccidia</taxon>
        <taxon>Eucoccidiorida</taxon>
        <taxon>Eimeriorina</taxon>
        <taxon>Eimeriidae</taxon>
        <taxon>Eimeria</taxon>
    </lineage>
</organism>
<reference evidence="3" key="1">
    <citation type="submission" date="2013-10" db="EMBL/GenBank/DDBJ databases">
        <title>Genomic analysis of the causative agents of coccidiosis in chickens.</title>
        <authorList>
            <person name="Reid A.J."/>
            <person name="Blake D."/>
            <person name="Billington K."/>
            <person name="Browne H."/>
            <person name="Dunn M."/>
            <person name="Hung S."/>
            <person name="Kawahara F."/>
            <person name="Miranda-Saavedra D."/>
            <person name="Mourier T."/>
            <person name="Nagra H."/>
            <person name="Otto T.D."/>
            <person name="Rawlings N."/>
            <person name="Sanchez A."/>
            <person name="Sanders M."/>
            <person name="Subramaniam C."/>
            <person name="Tay Y."/>
            <person name="Dear P."/>
            <person name="Doerig C."/>
            <person name="Gruber A."/>
            <person name="Parkinson J."/>
            <person name="Shirley M."/>
            <person name="Wan K.L."/>
            <person name="Berriman M."/>
            <person name="Tomley F."/>
            <person name="Pain A."/>
        </authorList>
    </citation>
    <scope>NUCLEOTIDE SEQUENCE [LARGE SCALE GENOMIC DNA]</scope>
    <source>
        <strain evidence="3">Houghton</strain>
    </source>
</reference>
<feature type="region of interest" description="Disordered" evidence="1">
    <location>
        <begin position="487"/>
        <end position="523"/>
    </location>
</feature>
<evidence type="ECO:0000256" key="2">
    <source>
        <dbReference type="SAM" id="Phobius"/>
    </source>
</evidence>
<keyword evidence="2" id="KW-0472">Membrane</keyword>
<reference evidence="3" key="2">
    <citation type="submission" date="2013-10" db="EMBL/GenBank/DDBJ databases">
        <authorList>
            <person name="Aslett M."/>
        </authorList>
    </citation>
    <scope>NUCLEOTIDE SEQUENCE [LARGE SCALE GENOMIC DNA]</scope>
    <source>
        <strain evidence="3">Houghton</strain>
    </source>
</reference>
<name>U6KTT9_EIMTE</name>
<dbReference type="EMBL" id="HG675611">
    <property type="protein sequence ID" value="CDJ41381.1"/>
    <property type="molecule type" value="Genomic_DNA"/>
</dbReference>
<protein>
    <recommendedName>
        <fullName evidence="5">Transmembrane protein</fullName>
    </recommendedName>
</protein>
<keyword evidence="2" id="KW-0812">Transmembrane</keyword>
<dbReference type="OMA" id="ASWSSYH"/>
<dbReference type="RefSeq" id="XP_013232131.1">
    <property type="nucleotide sequence ID" value="XM_013376677.1"/>
</dbReference>
<feature type="compositionally biased region" description="Low complexity" evidence="1">
    <location>
        <begin position="70"/>
        <end position="84"/>
    </location>
</feature>